<dbReference type="Pfam" id="PF03456">
    <property type="entry name" value="uDENN"/>
    <property type="match status" value="1"/>
</dbReference>
<protein>
    <submittedName>
        <fullName evidence="6">C-myc promoter-binding protein</fullName>
    </submittedName>
</protein>
<feature type="compositionally biased region" description="Basic and acidic residues" evidence="3">
    <location>
        <begin position="1303"/>
        <end position="1319"/>
    </location>
</feature>
<accession>A0A6G1SAZ4</accession>
<gene>
    <name evidence="6" type="primary">DENND4A_0</name>
    <name evidence="6" type="ORF">g.8199</name>
</gene>
<dbReference type="InterPro" id="IPR005113">
    <property type="entry name" value="uDENN_dom"/>
</dbReference>
<dbReference type="InterPro" id="IPR037516">
    <property type="entry name" value="Tripartite_DENN"/>
</dbReference>
<feature type="compositionally biased region" description="Polar residues" evidence="3">
    <location>
        <begin position="1029"/>
        <end position="1049"/>
    </location>
</feature>
<dbReference type="InterPro" id="IPR011990">
    <property type="entry name" value="TPR-like_helical_dom_sf"/>
</dbReference>
<proteinExistence type="predicted"/>
<dbReference type="Gene3D" id="1.25.40.10">
    <property type="entry name" value="Tetratricopeptide repeat domain"/>
    <property type="match status" value="1"/>
</dbReference>
<dbReference type="Gene3D" id="2.100.10.50">
    <property type="match status" value="1"/>
</dbReference>
<dbReference type="EMBL" id="GGYP01002903">
    <property type="protein sequence ID" value="MDE47674.1"/>
    <property type="molecule type" value="Transcribed_RNA"/>
</dbReference>
<dbReference type="InterPro" id="IPR001194">
    <property type="entry name" value="cDENN_dom"/>
</dbReference>
<evidence type="ECO:0000313" key="6">
    <source>
        <dbReference type="EMBL" id="MDE47674.1"/>
    </source>
</evidence>
<dbReference type="InterPro" id="IPR051696">
    <property type="entry name" value="DENN_Domain_GEFs"/>
</dbReference>
<dbReference type="Gene3D" id="3.40.50.11500">
    <property type="match status" value="1"/>
</dbReference>
<dbReference type="GO" id="GO:0005085">
    <property type="term" value="F:guanyl-nucleotide exchange factor activity"/>
    <property type="evidence" value="ECO:0007669"/>
    <property type="project" value="UniProtKB-KW"/>
</dbReference>
<dbReference type="GO" id="GO:0032483">
    <property type="term" value="P:regulation of Rab protein signal transduction"/>
    <property type="evidence" value="ECO:0007669"/>
    <property type="project" value="TreeGrafter"/>
</dbReference>
<evidence type="ECO:0000259" key="5">
    <source>
        <dbReference type="PROSITE" id="PS51498"/>
    </source>
</evidence>
<feature type="domain" description="UDENN" evidence="4">
    <location>
        <begin position="184"/>
        <end position="652"/>
    </location>
</feature>
<dbReference type="SMART" id="SM00800">
    <property type="entry name" value="uDENN"/>
    <property type="match status" value="1"/>
</dbReference>
<dbReference type="GO" id="GO:0031410">
    <property type="term" value="C:cytoplasmic vesicle"/>
    <property type="evidence" value="ECO:0007669"/>
    <property type="project" value="TreeGrafter"/>
</dbReference>
<evidence type="ECO:0000256" key="3">
    <source>
        <dbReference type="SAM" id="MobiDB-lite"/>
    </source>
</evidence>
<evidence type="ECO:0000259" key="4">
    <source>
        <dbReference type="PROSITE" id="PS50211"/>
    </source>
</evidence>
<feature type="repeat" description="PPR" evidence="2">
    <location>
        <begin position="860"/>
        <end position="894"/>
    </location>
</feature>
<organism evidence="6">
    <name type="scientific">Aceria tosichella</name>
    <name type="common">wheat curl mite</name>
    <dbReference type="NCBI Taxonomy" id="561515"/>
    <lineage>
        <taxon>Eukaryota</taxon>
        <taxon>Metazoa</taxon>
        <taxon>Ecdysozoa</taxon>
        <taxon>Arthropoda</taxon>
        <taxon>Chelicerata</taxon>
        <taxon>Arachnida</taxon>
        <taxon>Acari</taxon>
        <taxon>Acariformes</taxon>
        <taxon>Trombidiformes</taxon>
        <taxon>Prostigmata</taxon>
        <taxon>Eupodina</taxon>
        <taxon>Eriophyoidea</taxon>
        <taxon>Eriophyidae</taxon>
        <taxon>Eriophyinae</taxon>
        <taxon>Aceriini</taxon>
        <taxon>Aceria</taxon>
    </lineage>
</organism>
<reference evidence="6" key="1">
    <citation type="submission" date="2018-10" db="EMBL/GenBank/DDBJ databases">
        <title>Transcriptome assembly of Aceria tosichella (Wheat curl mite) Type 2.</title>
        <authorList>
            <person name="Scully E.D."/>
            <person name="Geib S.M."/>
            <person name="Palmer N.A."/>
            <person name="Gupta A.K."/>
            <person name="Sarath G."/>
            <person name="Tatineni S."/>
        </authorList>
    </citation>
    <scope>NUCLEOTIDE SEQUENCE</scope>
    <source>
        <strain evidence="6">LincolnNE</strain>
    </source>
</reference>
<feature type="region of interest" description="Disordered" evidence="3">
    <location>
        <begin position="1303"/>
        <end position="1343"/>
    </location>
</feature>
<dbReference type="SMART" id="SM00801">
    <property type="entry name" value="dDENN"/>
    <property type="match status" value="1"/>
</dbReference>
<dbReference type="Pfam" id="PF03455">
    <property type="entry name" value="dDENN"/>
    <property type="match status" value="1"/>
</dbReference>
<dbReference type="SMART" id="SM00799">
    <property type="entry name" value="DENN"/>
    <property type="match status" value="1"/>
</dbReference>
<dbReference type="PANTHER" id="PTHR12296:SF30">
    <property type="entry name" value="DENN DOMAIN-CONTAINING PROTEIN CRAG"/>
    <property type="match status" value="1"/>
</dbReference>
<feature type="region of interest" description="Disordered" evidence="3">
    <location>
        <begin position="1001"/>
        <end position="1058"/>
    </location>
</feature>
<dbReference type="PANTHER" id="PTHR12296">
    <property type="entry name" value="DENN DOMAIN-CONTAINING PROTEIN 4"/>
    <property type="match status" value="1"/>
</dbReference>
<evidence type="ECO:0000256" key="2">
    <source>
        <dbReference type="PROSITE-ProRule" id="PRU00708"/>
    </source>
</evidence>
<dbReference type="PROSITE" id="PS51375">
    <property type="entry name" value="PPR"/>
    <property type="match status" value="1"/>
</dbReference>
<feature type="compositionally biased region" description="Basic and acidic residues" evidence="3">
    <location>
        <begin position="1001"/>
        <end position="1026"/>
    </location>
</feature>
<dbReference type="InterPro" id="IPR043153">
    <property type="entry name" value="DENN_C"/>
</dbReference>
<dbReference type="InterPro" id="IPR005112">
    <property type="entry name" value="dDENN_dom"/>
</dbReference>
<dbReference type="InterPro" id="IPR023341">
    <property type="entry name" value="MABP"/>
</dbReference>
<feature type="compositionally biased region" description="Polar residues" evidence="3">
    <location>
        <begin position="1329"/>
        <end position="1343"/>
    </location>
</feature>
<dbReference type="PROSITE" id="PS51498">
    <property type="entry name" value="MABP"/>
    <property type="match status" value="1"/>
</dbReference>
<evidence type="ECO:0000256" key="1">
    <source>
        <dbReference type="ARBA" id="ARBA00022658"/>
    </source>
</evidence>
<sequence length="1467" mass="166124">MDERRVADYFIISGVPEQAEQRVESKPFINSVLPITDVTVIIKSLGEQCPIGYTCIEFTPGGHVADLNNGNFKSPDIHICYRRGNDKPPLVDVGVYHQDKDRVLPDVEVVYKTPYGRFASTGNSLKSGTFITFRRAKTNNPYNQLVVVDLCVILNNKSEHPPHAFYSIKKNLNKSYYGMIGSEVFLCYKKSLLAPPSLCYTPQIISRFPLQDCATFPLPDTVPLFCLPAGASIELRPSNSPLPRPVTSTFVLTSDSAQKIYGSALSFYEPYDRSLLSQEQKVRLGLSEEDGDDATENQAPKEDTYALKSICILSRWPFFDCFEKFLTFLHKLVFSPHYSPNKPNSPTHKNNVSLEHHISHFLLDVSFPTAQRPTVLVQLMPGTDETITISQPSSRLPLPLTGASFVNLLTTLGVENTMTVLLFGLCEQKILLHSLNPWLLTGVAEAITAMLFPFHWQCPYVPLCPLSLHGILNAPLPFIVGIDSRCFDHFTPPDDVICIDLDTECIFLSELKKCLNTRILPKRAAHVLRNSLEKIYQNCMRISQVIGSSQSPQHRSPMMEASRQLTKNFELEIQEAFVRFMATILRGFRSYLLPITRAPTVGATDPTSLFDFEGFLMSRDRSYSHFYQLITKTQMFTHYIEERSFVSDKDTSLAFFDDCEERLTASEDMLSGKPIKLFDKDDGIIPTDRSVYIPAPEQSPSVSHSNSLNDSQEQEIRTIRRLKFGPLNPAAFHRHPQQNNFPSLDGALKSRSFDNHLLFDNVFNQPNSSFSISRRTKQEVKASQKMAKRSAGTPLEWFKYLVSCCYCLWFSTLPSYITYCKSVCPKDSEDDQIIEKTTARILRYAHSTIVRMQKLQLSTDEICFRILTLLCGHYGQPALAVRVFFEMKKAGIKPNAVTYGYYNKAVLESRWPDHSSKPTTVLWTKIRNVISGIALFKSHGRLRMQRRKKSIHENEQIFTNGNHVEKSQPDGYHSTISFNNYKGGGTNGFFKSSSFSEESPMLHEFETSKHRPNHSDSVDFLPHDDVSTEETQSNKLSESFTDPSSGNPSNEDDFNLTKNLMSTPNFKLASLINDASNLQWSKWTSSHNSKSVYKGIKNAATGIVSSLQEIKSSFSISNSATPSKLLTTAQNRSTTTREMLSQWATQFGWQATRGEDEESDGESVGSNDLSDVEDIEDTCAAMNELRQYQQQFVTLEKQYNNTSYKEGLISHLAETDKVESDKLAIEIRMSTCSRCNVCQSLLFDEEIMERWSHHESNLNTKCRYCRTKIVPLMTIQVEDRRFPNDGSRRININNDYTKKADTAGDLVDLKPEKNDKRPQDPPLVDVGQDSANSDCRLTRKPSTGLSEWSSQDFTVPYLSPIVLRKELESVFESSGDNCTSNSRFVDEHPIIFWNLLWYFSRINVPTHLALLCLSSKSIRGGEEIPEASKSLNQVVVRTIWDNDKLLNRLTHSSTLSRRTSSIKDIEP</sequence>
<dbReference type="InterPro" id="IPR002885">
    <property type="entry name" value="PPR_rpt"/>
</dbReference>
<keyword evidence="1" id="KW-0344">Guanine-nucleotide releasing factor</keyword>
<feature type="domain" description="MABP" evidence="5">
    <location>
        <begin position="32"/>
        <end position="192"/>
    </location>
</feature>
<dbReference type="PROSITE" id="PS50211">
    <property type="entry name" value="DENN"/>
    <property type="match status" value="1"/>
</dbReference>
<dbReference type="Pfam" id="PF02141">
    <property type="entry name" value="DENN"/>
    <property type="match status" value="1"/>
</dbReference>
<name>A0A6G1SAZ4_9ACAR</name>